<accession>A0A4Z2H1W4</accession>
<sequence>MEEEQTGCGAALPSSSIAAVIPAEPCGSAAPRADGDGQRGNTPMFKMCSTWVVLRFTARQSQAFYLGAGRKQQGHRAPPPPAPPAKSKGSTDNVAPAEQQQAISQIYSKHKRKASVDGNMTRQRRQLNST</sequence>
<evidence type="ECO:0000313" key="3">
    <source>
        <dbReference type="Proteomes" id="UP000314294"/>
    </source>
</evidence>
<feature type="region of interest" description="Disordered" evidence="1">
    <location>
        <begin position="65"/>
        <end position="130"/>
    </location>
</feature>
<feature type="compositionally biased region" description="Polar residues" evidence="1">
    <location>
        <begin position="88"/>
        <end position="107"/>
    </location>
</feature>
<keyword evidence="3" id="KW-1185">Reference proteome</keyword>
<evidence type="ECO:0000313" key="2">
    <source>
        <dbReference type="EMBL" id="TNN59295.1"/>
    </source>
</evidence>
<dbReference type="Proteomes" id="UP000314294">
    <property type="component" value="Unassembled WGS sequence"/>
</dbReference>
<feature type="compositionally biased region" description="Polar residues" evidence="1">
    <location>
        <begin position="118"/>
        <end position="130"/>
    </location>
</feature>
<gene>
    <name evidence="2" type="ORF">EYF80_030482</name>
</gene>
<dbReference type="AlphaFoldDB" id="A0A4Z2H1W4"/>
<reference evidence="2 3" key="1">
    <citation type="submission" date="2019-03" db="EMBL/GenBank/DDBJ databases">
        <title>First draft genome of Liparis tanakae, snailfish: a comprehensive survey of snailfish specific genes.</title>
        <authorList>
            <person name="Kim W."/>
            <person name="Song I."/>
            <person name="Jeong J.-H."/>
            <person name="Kim D."/>
            <person name="Kim S."/>
            <person name="Ryu S."/>
            <person name="Song J.Y."/>
            <person name="Lee S.K."/>
        </authorList>
    </citation>
    <scope>NUCLEOTIDE SEQUENCE [LARGE SCALE GENOMIC DNA]</scope>
    <source>
        <tissue evidence="2">Muscle</tissue>
    </source>
</reference>
<comment type="caution">
    <text evidence="2">The sequence shown here is derived from an EMBL/GenBank/DDBJ whole genome shotgun (WGS) entry which is preliminary data.</text>
</comment>
<name>A0A4Z2H1W4_9TELE</name>
<organism evidence="2 3">
    <name type="scientific">Liparis tanakae</name>
    <name type="common">Tanaka's snailfish</name>
    <dbReference type="NCBI Taxonomy" id="230148"/>
    <lineage>
        <taxon>Eukaryota</taxon>
        <taxon>Metazoa</taxon>
        <taxon>Chordata</taxon>
        <taxon>Craniata</taxon>
        <taxon>Vertebrata</taxon>
        <taxon>Euteleostomi</taxon>
        <taxon>Actinopterygii</taxon>
        <taxon>Neopterygii</taxon>
        <taxon>Teleostei</taxon>
        <taxon>Neoteleostei</taxon>
        <taxon>Acanthomorphata</taxon>
        <taxon>Eupercaria</taxon>
        <taxon>Perciformes</taxon>
        <taxon>Cottioidei</taxon>
        <taxon>Cottales</taxon>
        <taxon>Liparidae</taxon>
        <taxon>Liparis</taxon>
    </lineage>
</organism>
<proteinExistence type="predicted"/>
<protein>
    <submittedName>
        <fullName evidence="2">Uncharacterized protein</fullName>
    </submittedName>
</protein>
<dbReference type="EMBL" id="SRLO01000359">
    <property type="protein sequence ID" value="TNN59295.1"/>
    <property type="molecule type" value="Genomic_DNA"/>
</dbReference>
<evidence type="ECO:0000256" key="1">
    <source>
        <dbReference type="SAM" id="MobiDB-lite"/>
    </source>
</evidence>